<dbReference type="Proteomes" id="UP000237271">
    <property type="component" value="Unassembled WGS sequence"/>
</dbReference>
<dbReference type="AlphaFoldDB" id="A0A2P4XR12"/>
<accession>A0A2P4XR12</accession>
<feature type="region of interest" description="Disordered" evidence="1">
    <location>
        <begin position="1"/>
        <end position="64"/>
    </location>
</feature>
<sequence length="159" mass="17830">MAVSAHQSDNTGDNQQQEARQVHEITDSSDDDTPATSNSEQDSTTAEDEEKTDVPPELVEKMRAGVYMPDPDVVYNTKNVADMHYLFTNDKLKDESPAIVLRSDPFCIPRGKINCCLGTFDSIRRNDCQMWGNKIEMDREDGSLLHPEARHQLRATGST</sequence>
<gene>
    <name evidence="2" type="ORF">PHPALM_15963</name>
</gene>
<comment type="caution">
    <text evidence="2">The sequence shown here is derived from an EMBL/GenBank/DDBJ whole genome shotgun (WGS) entry which is preliminary data.</text>
</comment>
<evidence type="ECO:0000313" key="2">
    <source>
        <dbReference type="EMBL" id="POM67939.1"/>
    </source>
</evidence>
<dbReference type="OrthoDB" id="165158at2759"/>
<feature type="compositionally biased region" description="Polar residues" evidence="1">
    <location>
        <begin position="1"/>
        <end position="19"/>
    </location>
</feature>
<evidence type="ECO:0000313" key="3">
    <source>
        <dbReference type="Proteomes" id="UP000237271"/>
    </source>
</evidence>
<evidence type="ECO:0000256" key="1">
    <source>
        <dbReference type="SAM" id="MobiDB-lite"/>
    </source>
</evidence>
<organism evidence="2 3">
    <name type="scientific">Phytophthora palmivora</name>
    <dbReference type="NCBI Taxonomy" id="4796"/>
    <lineage>
        <taxon>Eukaryota</taxon>
        <taxon>Sar</taxon>
        <taxon>Stramenopiles</taxon>
        <taxon>Oomycota</taxon>
        <taxon>Peronosporomycetes</taxon>
        <taxon>Peronosporales</taxon>
        <taxon>Peronosporaceae</taxon>
        <taxon>Phytophthora</taxon>
    </lineage>
</organism>
<name>A0A2P4XR12_9STRA</name>
<protein>
    <submittedName>
        <fullName evidence="2">Uncharacterized protein</fullName>
    </submittedName>
</protein>
<reference evidence="2 3" key="1">
    <citation type="journal article" date="2017" name="Genome Biol. Evol.">
        <title>Phytophthora megakarya and P. palmivora, closely related causal agents of cacao black pod rot, underwent increases in genome sizes and gene numbers by different mechanisms.</title>
        <authorList>
            <person name="Ali S.S."/>
            <person name="Shao J."/>
            <person name="Lary D.J."/>
            <person name="Kronmiller B."/>
            <person name="Shen D."/>
            <person name="Strem M.D."/>
            <person name="Amoako-Attah I."/>
            <person name="Akrofi A.Y."/>
            <person name="Begoude B.A."/>
            <person name="Ten Hoopen G.M."/>
            <person name="Coulibaly K."/>
            <person name="Kebe B.I."/>
            <person name="Melnick R.L."/>
            <person name="Guiltinan M.J."/>
            <person name="Tyler B.M."/>
            <person name="Meinhardt L.W."/>
            <person name="Bailey B.A."/>
        </authorList>
    </citation>
    <scope>NUCLEOTIDE SEQUENCE [LARGE SCALE GENOMIC DNA]</scope>
    <source>
        <strain evidence="3">sbr112.9</strain>
    </source>
</reference>
<proteinExistence type="predicted"/>
<feature type="compositionally biased region" description="Basic and acidic residues" evidence="1">
    <location>
        <begin position="52"/>
        <end position="63"/>
    </location>
</feature>
<dbReference type="EMBL" id="NCKW01008523">
    <property type="protein sequence ID" value="POM67939.1"/>
    <property type="molecule type" value="Genomic_DNA"/>
</dbReference>
<keyword evidence="3" id="KW-1185">Reference proteome</keyword>